<dbReference type="GO" id="GO:0009231">
    <property type="term" value="P:riboflavin biosynthetic process"/>
    <property type="evidence" value="ECO:0007669"/>
    <property type="project" value="InterPro"/>
</dbReference>
<dbReference type="InterPro" id="IPR002606">
    <property type="entry name" value="Riboflavin_kinase_bac"/>
</dbReference>
<keyword evidence="6 15" id="KW-0808">Transferase</keyword>
<dbReference type="InterPro" id="IPR015864">
    <property type="entry name" value="FAD_synthase"/>
</dbReference>
<dbReference type="EC" id="2.7.7.2" evidence="15"/>
<evidence type="ECO:0000256" key="14">
    <source>
        <dbReference type="ARBA" id="ARBA00049494"/>
    </source>
</evidence>
<dbReference type="InterPro" id="IPR023465">
    <property type="entry name" value="Riboflavin_kinase_dom_sf"/>
</dbReference>
<dbReference type="NCBIfam" id="TIGR00083">
    <property type="entry name" value="ribF"/>
    <property type="match status" value="1"/>
</dbReference>
<keyword evidence="4 15" id="KW-0285">Flavoprotein</keyword>
<dbReference type="Gene3D" id="3.40.50.620">
    <property type="entry name" value="HUPs"/>
    <property type="match status" value="1"/>
</dbReference>
<dbReference type="InterPro" id="IPR015865">
    <property type="entry name" value="Riboflavin_kinase_bac/euk"/>
</dbReference>
<keyword evidence="10 15" id="KW-0274">FAD</keyword>
<keyword evidence="11 15" id="KW-0067">ATP-binding</keyword>
<dbReference type="InterPro" id="IPR014729">
    <property type="entry name" value="Rossmann-like_a/b/a_fold"/>
</dbReference>
<evidence type="ECO:0000256" key="15">
    <source>
        <dbReference type="PIRNR" id="PIRNR004491"/>
    </source>
</evidence>
<dbReference type="SUPFAM" id="SSF82114">
    <property type="entry name" value="Riboflavin kinase-like"/>
    <property type="match status" value="1"/>
</dbReference>
<dbReference type="Pfam" id="PF01687">
    <property type="entry name" value="Flavokinase"/>
    <property type="match status" value="1"/>
</dbReference>
<dbReference type="GO" id="GO:0009398">
    <property type="term" value="P:FMN biosynthetic process"/>
    <property type="evidence" value="ECO:0007669"/>
    <property type="project" value="UniProtKB-UniRule"/>
</dbReference>
<evidence type="ECO:0000256" key="9">
    <source>
        <dbReference type="ARBA" id="ARBA00022777"/>
    </source>
</evidence>
<comment type="function">
    <text evidence="1">Catalyzes the phosphorylation of riboflavin to FMN followed by the adenylation of FMN to FAD.</text>
</comment>
<evidence type="ECO:0000256" key="11">
    <source>
        <dbReference type="ARBA" id="ARBA00022840"/>
    </source>
</evidence>
<dbReference type="PANTHER" id="PTHR22749">
    <property type="entry name" value="RIBOFLAVIN KINASE/FMN ADENYLYLTRANSFERASE"/>
    <property type="match status" value="1"/>
</dbReference>
<dbReference type="Pfam" id="PF06574">
    <property type="entry name" value="FAD_syn"/>
    <property type="match status" value="1"/>
</dbReference>
<gene>
    <name evidence="17" type="ORF">AVDCRST_MAG07-3498</name>
</gene>
<comment type="similarity">
    <text evidence="15">Belongs to the ribF family.</text>
</comment>
<evidence type="ECO:0000313" key="17">
    <source>
        <dbReference type="EMBL" id="CAA9355145.1"/>
    </source>
</evidence>
<evidence type="ECO:0000256" key="8">
    <source>
        <dbReference type="ARBA" id="ARBA00022741"/>
    </source>
</evidence>
<dbReference type="NCBIfam" id="NF004160">
    <property type="entry name" value="PRK05627.1-3"/>
    <property type="match status" value="1"/>
</dbReference>
<dbReference type="Gene3D" id="2.40.30.30">
    <property type="entry name" value="Riboflavin kinase-like"/>
    <property type="match status" value="1"/>
</dbReference>
<dbReference type="CDD" id="cd02064">
    <property type="entry name" value="FAD_synthetase_N"/>
    <property type="match status" value="1"/>
</dbReference>
<dbReference type="UniPathway" id="UPA00277">
    <property type="reaction ID" value="UER00407"/>
</dbReference>
<evidence type="ECO:0000259" key="16">
    <source>
        <dbReference type="SMART" id="SM00904"/>
    </source>
</evidence>
<dbReference type="FunFam" id="2.40.30.30:FF:000003">
    <property type="entry name" value="Riboflavin biosynthesis protein"/>
    <property type="match status" value="1"/>
</dbReference>
<dbReference type="GO" id="GO:0008531">
    <property type="term" value="F:riboflavin kinase activity"/>
    <property type="evidence" value="ECO:0007669"/>
    <property type="project" value="UniProtKB-UniRule"/>
</dbReference>
<keyword evidence="8 15" id="KW-0547">Nucleotide-binding</keyword>
<dbReference type="EC" id="2.7.1.26" evidence="15"/>
<evidence type="ECO:0000256" key="13">
    <source>
        <dbReference type="ARBA" id="ARBA00047880"/>
    </source>
</evidence>
<dbReference type="GO" id="GO:0006747">
    <property type="term" value="P:FAD biosynthetic process"/>
    <property type="evidence" value="ECO:0007669"/>
    <property type="project" value="UniProtKB-UniRule"/>
</dbReference>
<keyword evidence="12" id="KW-0511">Multifunctional enzyme</keyword>
<name>A0A6J4MBA8_9ACTN</name>
<keyword evidence="9 15" id="KW-0418">Kinase</keyword>
<feature type="domain" description="Riboflavin kinase" evidence="16">
    <location>
        <begin position="166"/>
        <end position="293"/>
    </location>
</feature>
<evidence type="ECO:0000256" key="7">
    <source>
        <dbReference type="ARBA" id="ARBA00022695"/>
    </source>
</evidence>
<keyword evidence="7 15" id="KW-0548">Nucleotidyltransferase</keyword>
<keyword evidence="5 15" id="KW-0288">FMN</keyword>
<evidence type="ECO:0000256" key="2">
    <source>
        <dbReference type="ARBA" id="ARBA00004726"/>
    </source>
</evidence>
<evidence type="ECO:0000256" key="5">
    <source>
        <dbReference type="ARBA" id="ARBA00022643"/>
    </source>
</evidence>
<dbReference type="InterPro" id="IPR023468">
    <property type="entry name" value="Riboflavin_kinase"/>
</dbReference>
<dbReference type="UniPathway" id="UPA00276">
    <property type="reaction ID" value="UER00406"/>
</dbReference>
<dbReference type="SMART" id="SM00904">
    <property type="entry name" value="Flavokinase"/>
    <property type="match status" value="1"/>
</dbReference>
<protein>
    <recommendedName>
        <fullName evidence="15">Riboflavin biosynthesis protein</fullName>
    </recommendedName>
    <domain>
        <recommendedName>
            <fullName evidence="15">Riboflavin kinase</fullName>
            <ecNumber evidence="15">2.7.1.26</ecNumber>
        </recommendedName>
        <alternativeName>
            <fullName evidence="15">Flavokinase</fullName>
        </alternativeName>
    </domain>
    <domain>
        <recommendedName>
            <fullName evidence="15">FMN adenylyltransferase</fullName>
            <ecNumber evidence="15">2.7.7.2</ecNumber>
        </recommendedName>
        <alternativeName>
            <fullName evidence="15">FAD pyrophosphorylase</fullName>
        </alternativeName>
        <alternativeName>
            <fullName evidence="15">FAD synthase</fullName>
        </alternativeName>
    </domain>
</protein>
<evidence type="ECO:0000256" key="10">
    <source>
        <dbReference type="ARBA" id="ARBA00022827"/>
    </source>
</evidence>
<comment type="pathway">
    <text evidence="2 15">Cofactor biosynthesis; FAD biosynthesis; FAD from FMN: step 1/1.</text>
</comment>
<dbReference type="AlphaFoldDB" id="A0A6J4MBA8"/>
<proteinExistence type="inferred from homology"/>
<evidence type="ECO:0000256" key="3">
    <source>
        <dbReference type="ARBA" id="ARBA00005201"/>
    </source>
</evidence>
<dbReference type="SUPFAM" id="SSF52374">
    <property type="entry name" value="Nucleotidylyl transferase"/>
    <property type="match status" value="1"/>
</dbReference>
<comment type="catalytic activity">
    <reaction evidence="13 15">
        <text>riboflavin + ATP = FMN + ADP + H(+)</text>
        <dbReference type="Rhea" id="RHEA:14357"/>
        <dbReference type="ChEBI" id="CHEBI:15378"/>
        <dbReference type="ChEBI" id="CHEBI:30616"/>
        <dbReference type="ChEBI" id="CHEBI:57986"/>
        <dbReference type="ChEBI" id="CHEBI:58210"/>
        <dbReference type="ChEBI" id="CHEBI:456216"/>
        <dbReference type="EC" id="2.7.1.26"/>
    </reaction>
</comment>
<dbReference type="GO" id="GO:0003919">
    <property type="term" value="F:FMN adenylyltransferase activity"/>
    <property type="evidence" value="ECO:0007669"/>
    <property type="project" value="UniProtKB-UniRule"/>
</dbReference>
<comment type="pathway">
    <text evidence="3 15">Cofactor biosynthesis; FMN biosynthesis; FMN from riboflavin (ATP route): step 1/1.</text>
</comment>
<reference evidence="17" key="1">
    <citation type="submission" date="2020-02" db="EMBL/GenBank/DDBJ databases">
        <authorList>
            <person name="Meier V. D."/>
        </authorList>
    </citation>
    <scope>NUCLEOTIDE SEQUENCE</scope>
    <source>
        <strain evidence="17">AVDCRST_MAG07</strain>
    </source>
</reference>
<dbReference type="PANTHER" id="PTHR22749:SF6">
    <property type="entry name" value="RIBOFLAVIN KINASE"/>
    <property type="match status" value="1"/>
</dbReference>
<evidence type="ECO:0000256" key="12">
    <source>
        <dbReference type="ARBA" id="ARBA00023268"/>
    </source>
</evidence>
<accession>A0A6J4MBA8</accession>
<dbReference type="PIRSF" id="PIRSF004491">
    <property type="entry name" value="FAD_Synth"/>
    <property type="match status" value="1"/>
</dbReference>
<evidence type="ECO:0000256" key="1">
    <source>
        <dbReference type="ARBA" id="ARBA00002121"/>
    </source>
</evidence>
<dbReference type="FunFam" id="3.40.50.620:FF:000021">
    <property type="entry name" value="Riboflavin biosynthesis protein"/>
    <property type="match status" value="1"/>
</dbReference>
<sequence>MVTIGVFDGVHRGHQQIIGRAVERARQLGVPSVVVTFDPHPIEVLRPGSHPPMLTGPRLKAQLLEALGVDVMCVLPFTHAFSQLGAADFVHAVLVERLHVSVVVVGENFRYGHRGSGDVGSLAVDGRRFGFTVEPAPLQGSDDTTWSSTYVRSCVAAGDVAGAAAALGRDHRIDGVVVRGDQRGRLIGYPTANLEPLPWSAVPADGIYAGRLVRSSGALLPAATSIGTNPTFAGTERRVEAFVLDAPAGLDLYGEHVGLTFTARLRDTLRFDGVEPLVAQMDRDVARARELLGSDPDG</sequence>
<dbReference type="GO" id="GO:0005524">
    <property type="term" value="F:ATP binding"/>
    <property type="evidence" value="ECO:0007669"/>
    <property type="project" value="UniProtKB-UniRule"/>
</dbReference>
<dbReference type="EMBL" id="CADCUB010000158">
    <property type="protein sequence ID" value="CAA9355145.1"/>
    <property type="molecule type" value="Genomic_DNA"/>
</dbReference>
<comment type="catalytic activity">
    <reaction evidence="14 15">
        <text>FMN + ATP + H(+) = FAD + diphosphate</text>
        <dbReference type="Rhea" id="RHEA:17237"/>
        <dbReference type="ChEBI" id="CHEBI:15378"/>
        <dbReference type="ChEBI" id="CHEBI:30616"/>
        <dbReference type="ChEBI" id="CHEBI:33019"/>
        <dbReference type="ChEBI" id="CHEBI:57692"/>
        <dbReference type="ChEBI" id="CHEBI:58210"/>
        <dbReference type="EC" id="2.7.7.2"/>
    </reaction>
</comment>
<evidence type="ECO:0000256" key="6">
    <source>
        <dbReference type="ARBA" id="ARBA00022679"/>
    </source>
</evidence>
<organism evidence="17">
    <name type="scientific">uncultured Frankineae bacterium</name>
    <dbReference type="NCBI Taxonomy" id="437475"/>
    <lineage>
        <taxon>Bacteria</taxon>
        <taxon>Bacillati</taxon>
        <taxon>Actinomycetota</taxon>
        <taxon>Actinomycetes</taxon>
        <taxon>Frankiales</taxon>
        <taxon>environmental samples</taxon>
    </lineage>
</organism>
<evidence type="ECO:0000256" key="4">
    <source>
        <dbReference type="ARBA" id="ARBA00022630"/>
    </source>
</evidence>